<sequence>MAQQPRALCAVRRRGGRGRTLPHHIFPPPTCHVPRQQRPINLREGNSKDVGSRQATGYGHREELRQRALPDFPYRAASRAPTAGGASASPGEDMRQATRCSASANDLSPNDEERLATIFRADVPLLRIRGGTPIWTNCGGDPPIHSPSTSRATTRADRGRGLWRLASEQPPTAAGDDVLVERWQWRVRCVLCRGEHDAALALGRQRTELEEEGCRADPSLAGEHVKRGRRMAASPSRRRLWQLRWDLQALGRPPQGDVGIEVAASKGEREGRIGQRAAEDLFVNQYSLMSDGYRSLNDNNMSSYLSDPATTAAPRPWKSPSQAAARSPANPVPAAMGIAARLGVTTATEAA</sequence>
<feature type="region of interest" description="Disordered" evidence="1">
    <location>
        <begin position="77"/>
        <end position="108"/>
    </location>
</feature>
<feature type="region of interest" description="Disordered" evidence="1">
    <location>
        <begin position="306"/>
        <end position="331"/>
    </location>
</feature>
<dbReference type="EMBL" id="AP003211">
    <property type="protein sequence ID" value="BAC65882.1"/>
    <property type="molecule type" value="Genomic_DNA"/>
</dbReference>
<feature type="region of interest" description="Disordered" evidence="1">
    <location>
        <begin position="19"/>
        <end position="62"/>
    </location>
</feature>
<evidence type="ECO:0000313" key="2">
    <source>
        <dbReference type="EMBL" id="BAC65882.1"/>
    </source>
</evidence>
<proteinExistence type="predicted"/>
<feature type="compositionally biased region" description="Polar residues" evidence="1">
    <location>
        <begin position="98"/>
        <end position="108"/>
    </location>
</feature>
<accession>Q84RZ2</accession>
<organism evidence="2">
    <name type="scientific">Oryza sativa subsp. japonica</name>
    <name type="common">Rice</name>
    <dbReference type="NCBI Taxonomy" id="39947"/>
    <lineage>
        <taxon>Eukaryota</taxon>
        <taxon>Viridiplantae</taxon>
        <taxon>Streptophyta</taxon>
        <taxon>Embryophyta</taxon>
        <taxon>Tracheophyta</taxon>
        <taxon>Spermatophyta</taxon>
        <taxon>Magnoliopsida</taxon>
        <taxon>Liliopsida</taxon>
        <taxon>Poales</taxon>
        <taxon>Poaceae</taxon>
        <taxon>BOP clade</taxon>
        <taxon>Oryzoideae</taxon>
        <taxon>Oryzeae</taxon>
        <taxon>Oryzinae</taxon>
        <taxon>Oryza</taxon>
        <taxon>Oryza sativa</taxon>
    </lineage>
</organism>
<protein>
    <submittedName>
        <fullName evidence="2">Uncharacterized protein</fullName>
    </submittedName>
</protein>
<evidence type="ECO:0000256" key="1">
    <source>
        <dbReference type="SAM" id="MobiDB-lite"/>
    </source>
</evidence>
<feature type="compositionally biased region" description="Low complexity" evidence="1">
    <location>
        <begin position="77"/>
        <end position="91"/>
    </location>
</feature>
<name>Q84RZ2_ORYSJ</name>
<gene>
    <name evidence="2" type="primary">OSJNBa0011P19.10</name>
</gene>
<feature type="region of interest" description="Disordered" evidence="1">
    <location>
        <begin position="137"/>
        <end position="156"/>
    </location>
</feature>
<reference evidence="2" key="1">
    <citation type="journal article" date="2002" name="Nature">
        <title>The genome sequence and structure of rice chromosome 1.</title>
        <authorList>
            <person name="Sasaki T."/>
            <person name="Matsumoto T."/>
            <person name="Yamamoto K."/>
            <person name="Sakata K."/>
            <person name="Baba T."/>
            <person name="Katayose Y."/>
            <person name="Wu J."/>
            <person name="Niimura Y."/>
            <person name="Cheng Z."/>
            <person name="Nagamura Y."/>
            <person name="Antonio B.A."/>
            <person name="Kanamori H."/>
            <person name="Hosokawa S."/>
            <person name="Masukawa M."/>
            <person name="Arikawa K."/>
            <person name="Chiden Y."/>
            <person name="Hayashi M."/>
            <person name="Okamoto M."/>
            <person name="Ando T."/>
            <person name="Aoki H."/>
            <person name="Arita K."/>
            <person name="Hamada M."/>
            <person name="Harada C."/>
            <person name="Hijishita S."/>
            <person name="Honda M."/>
            <person name="Ichikawa Y."/>
            <person name="Idonuma A."/>
            <person name="Iijima M."/>
            <person name="Ikeda M."/>
            <person name="Ikeno M."/>
            <person name="Itoh S."/>
            <person name="Itoh T."/>
            <person name="Itoh Y."/>
            <person name="Itoh Y."/>
            <person name="Iwabuchi A."/>
            <person name="Kamiya K."/>
            <person name="Karasawa W."/>
            <person name="Katagiri S."/>
            <person name="Kikuta A."/>
            <person name="Kobayashi N."/>
            <person name="Kono I."/>
            <person name="Machita K."/>
            <person name="Maehara T."/>
            <person name="Mizuno H."/>
            <person name="Mizubayashi T."/>
            <person name="Mukai Y."/>
            <person name="Nagasaki H."/>
            <person name="Nakashima M."/>
            <person name="Nakama Y."/>
            <person name="Nakamichi Y."/>
            <person name="Nakamura M."/>
            <person name="Namiki N."/>
            <person name="Negishi M."/>
            <person name="Ohta I."/>
            <person name="Ono N."/>
            <person name="Saji S."/>
            <person name="Sakai K."/>
            <person name="Shibata M."/>
            <person name="Shimokawa T."/>
            <person name="Shomura A."/>
            <person name="Song J."/>
            <person name="Takazaki Y."/>
            <person name="Terasawa K."/>
            <person name="Tsuji K."/>
            <person name="Waki K."/>
            <person name="Yamagata H."/>
            <person name="Yamane H."/>
            <person name="Yoshiki S."/>
            <person name="Yoshihara R."/>
            <person name="Yukawa K."/>
            <person name="Zhong H."/>
            <person name="Iwama H."/>
            <person name="Endo T."/>
            <person name="Ito H."/>
            <person name="Hahn J.H."/>
            <person name="Kim H.I."/>
            <person name="Eun M.Y."/>
            <person name="Yano M."/>
            <person name="Jiang J."/>
            <person name="Gojobori T."/>
        </authorList>
    </citation>
    <scope>NUCLEOTIDE SEQUENCE [LARGE SCALE GENOMIC DNA]</scope>
</reference>
<dbReference type="AlphaFoldDB" id="Q84RZ2"/>
<dbReference type="Proteomes" id="UP000817658">
    <property type="component" value="Chromosome 1"/>
</dbReference>